<proteinExistence type="predicted"/>
<dbReference type="OrthoDB" id="16820at2759"/>
<comment type="caution">
    <text evidence="1">The sequence shown here is derived from an EMBL/GenBank/DDBJ whole genome shotgun (WGS) entry which is preliminary data.</text>
</comment>
<dbReference type="Gene3D" id="1.50.10.10">
    <property type="match status" value="1"/>
</dbReference>
<accession>A0A5B6W8S4</accession>
<dbReference type="AlphaFoldDB" id="A0A5B6W8S4"/>
<protein>
    <submittedName>
        <fullName evidence="1">Glyoxalase I</fullName>
    </submittedName>
</protein>
<name>A0A5B6W8S4_9ROSI</name>
<dbReference type="Proteomes" id="UP000325315">
    <property type="component" value="Unassembled WGS sequence"/>
</dbReference>
<dbReference type="PANTHER" id="PTHR22298">
    <property type="entry name" value="ENDO-1,4-BETA-GLUCANASE"/>
    <property type="match status" value="1"/>
</dbReference>
<dbReference type="EMBL" id="SMMG02000004">
    <property type="protein sequence ID" value="KAA3478161.1"/>
    <property type="molecule type" value="Genomic_DNA"/>
</dbReference>
<dbReference type="SUPFAM" id="SSF48208">
    <property type="entry name" value="Six-hairpin glycosidases"/>
    <property type="match status" value="1"/>
</dbReference>
<dbReference type="GO" id="GO:0005975">
    <property type="term" value="P:carbohydrate metabolic process"/>
    <property type="evidence" value="ECO:0007669"/>
    <property type="project" value="InterPro"/>
</dbReference>
<evidence type="ECO:0000313" key="2">
    <source>
        <dbReference type="Proteomes" id="UP000325315"/>
    </source>
</evidence>
<reference evidence="2" key="1">
    <citation type="journal article" date="2019" name="Plant Biotechnol. J.">
        <title>Genome sequencing of the Australian wild diploid species Gossypium australe highlights disease resistance and delayed gland morphogenesis.</title>
        <authorList>
            <person name="Cai Y."/>
            <person name="Cai X."/>
            <person name="Wang Q."/>
            <person name="Wang P."/>
            <person name="Zhang Y."/>
            <person name="Cai C."/>
            <person name="Xu Y."/>
            <person name="Wang K."/>
            <person name="Zhou Z."/>
            <person name="Wang C."/>
            <person name="Geng S."/>
            <person name="Li B."/>
            <person name="Dong Q."/>
            <person name="Hou Y."/>
            <person name="Wang H."/>
            <person name="Ai P."/>
            <person name="Liu Z."/>
            <person name="Yi F."/>
            <person name="Sun M."/>
            <person name="An G."/>
            <person name="Cheng J."/>
            <person name="Zhang Y."/>
            <person name="Shi Q."/>
            <person name="Xie Y."/>
            <person name="Shi X."/>
            <person name="Chang Y."/>
            <person name="Huang F."/>
            <person name="Chen Y."/>
            <person name="Hong S."/>
            <person name="Mi L."/>
            <person name="Sun Q."/>
            <person name="Zhang L."/>
            <person name="Zhou B."/>
            <person name="Peng R."/>
            <person name="Zhang X."/>
            <person name="Liu F."/>
        </authorList>
    </citation>
    <scope>NUCLEOTIDE SEQUENCE [LARGE SCALE GENOMIC DNA]</scope>
    <source>
        <strain evidence="2">cv. PA1801</strain>
    </source>
</reference>
<evidence type="ECO:0000313" key="1">
    <source>
        <dbReference type="EMBL" id="KAA3478161.1"/>
    </source>
</evidence>
<sequence>MRLVQTIGNCNGVKIGPEDMRYKKPVSVCNETTSDLAGEIVAALSAASIIRFTAITYTTIDACGGEARKLYGSSGYKDELVRATTWLFFATGNRAFSTMPPQTLLQQLTMKQRLTKGSSIVLKKTWFTEPSKAGNAGLVAALIAHHDPPTRSSASNGPNLGLDIVGIFEKVHLDS</sequence>
<dbReference type="InterPro" id="IPR008928">
    <property type="entry name" value="6-hairpin_glycosidase_sf"/>
</dbReference>
<dbReference type="InterPro" id="IPR012341">
    <property type="entry name" value="6hp_glycosidase-like_sf"/>
</dbReference>
<gene>
    <name evidence="1" type="primary">gloA</name>
    <name evidence="1" type="ORF">EPI10_011987</name>
</gene>
<keyword evidence="2" id="KW-1185">Reference proteome</keyword>
<organism evidence="1 2">
    <name type="scientific">Gossypium australe</name>
    <dbReference type="NCBI Taxonomy" id="47621"/>
    <lineage>
        <taxon>Eukaryota</taxon>
        <taxon>Viridiplantae</taxon>
        <taxon>Streptophyta</taxon>
        <taxon>Embryophyta</taxon>
        <taxon>Tracheophyta</taxon>
        <taxon>Spermatophyta</taxon>
        <taxon>Magnoliopsida</taxon>
        <taxon>eudicotyledons</taxon>
        <taxon>Gunneridae</taxon>
        <taxon>Pentapetalae</taxon>
        <taxon>rosids</taxon>
        <taxon>malvids</taxon>
        <taxon>Malvales</taxon>
        <taxon>Malvaceae</taxon>
        <taxon>Malvoideae</taxon>
        <taxon>Gossypium</taxon>
    </lineage>
</organism>